<reference evidence="1" key="1">
    <citation type="journal article" date="2023" name="G3 (Bethesda)">
        <title>A reference genome for the long-term kleptoplast-retaining sea slug Elysia crispata morphotype clarki.</title>
        <authorList>
            <person name="Eastman K.E."/>
            <person name="Pendleton A.L."/>
            <person name="Shaikh M.A."/>
            <person name="Suttiyut T."/>
            <person name="Ogas R."/>
            <person name="Tomko P."/>
            <person name="Gavelis G."/>
            <person name="Widhalm J.R."/>
            <person name="Wisecaver J.H."/>
        </authorList>
    </citation>
    <scope>NUCLEOTIDE SEQUENCE</scope>
    <source>
        <strain evidence="1">ECLA1</strain>
    </source>
</reference>
<gene>
    <name evidence="1" type="ORF">RRG08_007439</name>
</gene>
<sequence length="223" mass="24212">MPASWVNISGVILCPNSGSTTKIVSGLTKQSPRQKFALPQHGHGRSVGAVMVQSPPRDCFYDVLCRTRLHARKLAVSRESPELAEVTTRELRNLRVEETLDGRGKSYITHGGSCANFGGCEAFCRSNYDVESKGGRSLQEVTVAGNWFTRQHATFARAPLPGVIGHVTAIRPWPLKGDNPGGEMSGLELSFLFVSPLEIAGGLTQYTQPSCVPESHGLHRLSR</sequence>
<dbReference type="AlphaFoldDB" id="A0AAE1E1K8"/>
<accession>A0AAE1E1K8</accession>
<organism evidence="1 2">
    <name type="scientific">Elysia crispata</name>
    <name type="common">lettuce slug</name>
    <dbReference type="NCBI Taxonomy" id="231223"/>
    <lineage>
        <taxon>Eukaryota</taxon>
        <taxon>Metazoa</taxon>
        <taxon>Spiralia</taxon>
        <taxon>Lophotrochozoa</taxon>
        <taxon>Mollusca</taxon>
        <taxon>Gastropoda</taxon>
        <taxon>Heterobranchia</taxon>
        <taxon>Euthyneura</taxon>
        <taxon>Panpulmonata</taxon>
        <taxon>Sacoglossa</taxon>
        <taxon>Placobranchoidea</taxon>
        <taxon>Plakobranchidae</taxon>
        <taxon>Elysia</taxon>
    </lineage>
</organism>
<evidence type="ECO:0000313" key="2">
    <source>
        <dbReference type="Proteomes" id="UP001283361"/>
    </source>
</evidence>
<comment type="caution">
    <text evidence="1">The sequence shown here is derived from an EMBL/GenBank/DDBJ whole genome shotgun (WGS) entry which is preliminary data.</text>
</comment>
<dbReference type="Proteomes" id="UP001283361">
    <property type="component" value="Unassembled WGS sequence"/>
</dbReference>
<protein>
    <submittedName>
        <fullName evidence="1">Uncharacterized protein</fullName>
    </submittedName>
</protein>
<name>A0AAE1E1K8_9GAST</name>
<evidence type="ECO:0000313" key="1">
    <source>
        <dbReference type="EMBL" id="KAK3790607.1"/>
    </source>
</evidence>
<dbReference type="EMBL" id="JAWDGP010001534">
    <property type="protein sequence ID" value="KAK3790607.1"/>
    <property type="molecule type" value="Genomic_DNA"/>
</dbReference>
<keyword evidence="2" id="KW-1185">Reference proteome</keyword>
<proteinExistence type="predicted"/>